<dbReference type="InterPro" id="IPR035906">
    <property type="entry name" value="MetI-like_sf"/>
</dbReference>
<evidence type="ECO:0000256" key="3">
    <source>
        <dbReference type="ARBA" id="ARBA00022475"/>
    </source>
</evidence>
<keyword evidence="6 7" id="KW-0472">Membrane</keyword>
<comment type="caution">
    <text evidence="9">The sequence shown here is derived from an EMBL/GenBank/DDBJ whole genome shotgun (WGS) entry which is preliminary data.</text>
</comment>
<evidence type="ECO:0000313" key="9">
    <source>
        <dbReference type="EMBL" id="MFC3981457.1"/>
    </source>
</evidence>
<evidence type="ECO:0000256" key="1">
    <source>
        <dbReference type="ARBA" id="ARBA00004651"/>
    </source>
</evidence>
<gene>
    <name evidence="9" type="ORF">ACFOYY_15060</name>
</gene>
<feature type="transmembrane region" description="Helical" evidence="7">
    <location>
        <begin position="70"/>
        <end position="97"/>
    </location>
</feature>
<dbReference type="Pfam" id="PF00528">
    <property type="entry name" value="BPD_transp_1"/>
    <property type="match status" value="1"/>
</dbReference>
<organism evidence="9 10">
    <name type="scientific">Streptosporangium jomthongense</name>
    <dbReference type="NCBI Taxonomy" id="1193683"/>
    <lineage>
        <taxon>Bacteria</taxon>
        <taxon>Bacillati</taxon>
        <taxon>Actinomycetota</taxon>
        <taxon>Actinomycetes</taxon>
        <taxon>Streptosporangiales</taxon>
        <taxon>Streptosporangiaceae</taxon>
        <taxon>Streptosporangium</taxon>
    </lineage>
</organism>
<evidence type="ECO:0000259" key="8">
    <source>
        <dbReference type="PROSITE" id="PS50928"/>
    </source>
</evidence>
<dbReference type="PANTHER" id="PTHR43744:SF12">
    <property type="entry name" value="ABC TRANSPORTER PERMEASE PROTEIN MG189-RELATED"/>
    <property type="match status" value="1"/>
</dbReference>
<evidence type="ECO:0000256" key="2">
    <source>
        <dbReference type="ARBA" id="ARBA00022448"/>
    </source>
</evidence>
<dbReference type="InterPro" id="IPR000515">
    <property type="entry name" value="MetI-like"/>
</dbReference>
<comment type="subcellular location">
    <subcellularLocation>
        <location evidence="1 7">Cell membrane</location>
        <topology evidence="1 7">Multi-pass membrane protein</topology>
    </subcellularLocation>
</comment>
<evidence type="ECO:0000256" key="4">
    <source>
        <dbReference type="ARBA" id="ARBA00022692"/>
    </source>
</evidence>
<protein>
    <submittedName>
        <fullName evidence="9">Carbohydrate ABC transporter permease</fullName>
    </submittedName>
</protein>
<sequence length="288" mass="31355">MSAARARLTALLSHAVLLWWTLLVTVPIAWTFLASVKSEREIFGDAWSPPATIRLDNWARAWQQAHVGRYMLNSVVVVACGTAGTMLFGAMAAYVLARYRFRGSRIVHALFVAGLALPVYLVLTPLFFVVRNTGALPLVGPFIGLNTHGGLILVYIAFSLPFTVFFLTAFFGTLPETVAEAAFVDGASHTRVFFQIMLPMARPGVVSVTVFNVLGQWNQYQLPLVLLPSDRDSWLLTQGIADISTTAGYDADWGALFAALGMAIIPMIVVHALLQGQIRRGLTAGAFK</sequence>
<dbReference type="RefSeq" id="WP_352008428.1">
    <property type="nucleotide sequence ID" value="NZ_JBHSBC010000014.1"/>
</dbReference>
<evidence type="ECO:0000256" key="7">
    <source>
        <dbReference type="RuleBase" id="RU363032"/>
    </source>
</evidence>
<feature type="transmembrane region" description="Helical" evidence="7">
    <location>
        <begin position="192"/>
        <end position="214"/>
    </location>
</feature>
<dbReference type="PROSITE" id="PS50928">
    <property type="entry name" value="ABC_TM1"/>
    <property type="match status" value="1"/>
</dbReference>
<feature type="transmembrane region" description="Helical" evidence="7">
    <location>
        <begin position="150"/>
        <end position="171"/>
    </location>
</feature>
<evidence type="ECO:0000256" key="6">
    <source>
        <dbReference type="ARBA" id="ARBA00023136"/>
    </source>
</evidence>
<accession>A0ABV8F2B5</accession>
<dbReference type="Proteomes" id="UP001595698">
    <property type="component" value="Unassembled WGS sequence"/>
</dbReference>
<proteinExistence type="inferred from homology"/>
<keyword evidence="10" id="KW-1185">Reference proteome</keyword>
<evidence type="ECO:0000313" key="10">
    <source>
        <dbReference type="Proteomes" id="UP001595698"/>
    </source>
</evidence>
<dbReference type="SUPFAM" id="SSF161098">
    <property type="entry name" value="MetI-like"/>
    <property type="match status" value="1"/>
</dbReference>
<comment type="similarity">
    <text evidence="7">Belongs to the binding-protein-dependent transport system permease family.</text>
</comment>
<keyword evidence="2 7" id="KW-0813">Transport</keyword>
<name>A0ABV8F2B5_9ACTN</name>
<evidence type="ECO:0000256" key="5">
    <source>
        <dbReference type="ARBA" id="ARBA00022989"/>
    </source>
</evidence>
<keyword evidence="4 7" id="KW-0812">Transmembrane</keyword>
<keyword evidence="5 7" id="KW-1133">Transmembrane helix</keyword>
<dbReference type="PANTHER" id="PTHR43744">
    <property type="entry name" value="ABC TRANSPORTER PERMEASE PROTEIN MG189-RELATED-RELATED"/>
    <property type="match status" value="1"/>
</dbReference>
<dbReference type="Gene3D" id="1.10.3720.10">
    <property type="entry name" value="MetI-like"/>
    <property type="match status" value="1"/>
</dbReference>
<keyword evidence="3" id="KW-1003">Cell membrane</keyword>
<reference evidence="10" key="1">
    <citation type="journal article" date="2019" name="Int. J. Syst. Evol. Microbiol.">
        <title>The Global Catalogue of Microorganisms (GCM) 10K type strain sequencing project: providing services to taxonomists for standard genome sequencing and annotation.</title>
        <authorList>
            <consortium name="The Broad Institute Genomics Platform"/>
            <consortium name="The Broad Institute Genome Sequencing Center for Infectious Disease"/>
            <person name="Wu L."/>
            <person name="Ma J."/>
        </authorList>
    </citation>
    <scope>NUCLEOTIDE SEQUENCE [LARGE SCALE GENOMIC DNA]</scope>
    <source>
        <strain evidence="10">TBRC 7912</strain>
    </source>
</reference>
<dbReference type="CDD" id="cd06261">
    <property type="entry name" value="TM_PBP2"/>
    <property type="match status" value="1"/>
</dbReference>
<feature type="transmembrane region" description="Helical" evidence="7">
    <location>
        <begin position="253"/>
        <end position="274"/>
    </location>
</feature>
<dbReference type="EMBL" id="JBHSBC010000014">
    <property type="protein sequence ID" value="MFC3981457.1"/>
    <property type="molecule type" value="Genomic_DNA"/>
</dbReference>
<feature type="transmembrane region" description="Helical" evidence="7">
    <location>
        <begin position="109"/>
        <end position="130"/>
    </location>
</feature>
<feature type="domain" description="ABC transmembrane type-1" evidence="8">
    <location>
        <begin position="71"/>
        <end position="274"/>
    </location>
</feature>